<dbReference type="EMBL" id="FOGZ01000002">
    <property type="protein sequence ID" value="SER55635.1"/>
    <property type="molecule type" value="Genomic_DNA"/>
</dbReference>
<sequence length="136" mass="13795">MISTGREAHDQRGASVSVLVAACLPAFALSCGLAVDGSARLSAQREVTLAASQAARAGSDSYAHSRLAGRPDAALAIAAARASLSGFPAMTSDATVDAEGRLSVSVSTSVGTQFLSLVGIDHFTVRSRMTSDLRAS</sequence>
<organism evidence="1 2">
    <name type="scientific">Propionibacterium cyclohexanicum</name>
    <dbReference type="NCBI Taxonomy" id="64702"/>
    <lineage>
        <taxon>Bacteria</taxon>
        <taxon>Bacillati</taxon>
        <taxon>Actinomycetota</taxon>
        <taxon>Actinomycetes</taxon>
        <taxon>Propionibacteriales</taxon>
        <taxon>Propionibacteriaceae</taxon>
        <taxon>Propionibacterium</taxon>
    </lineage>
</organism>
<dbReference type="PROSITE" id="PS51257">
    <property type="entry name" value="PROKAR_LIPOPROTEIN"/>
    <property type="match status" value="1"/>
</dbReference>
<name>A0A1H9Q692_9ACTN</name>
<evidence type="ECO:0008006" key="3">
    <source>
        <dbReference type="Google" id="ProtNLM"/>
    </source>
</evidence>
<dbReference type="Proteomes" id="UP000198815">
    <property type="component" value="Unassembled WGS sequence"/>
</dbReference>
<proteinExistence type="predicted"/>
<gene>
    <name evidence="1" type="ORF">SAMN05443377_102139</name>
</gene>
<dbReference type="RefSeq" id="WP_091967110.1">
    <property type="nucleotide sequence ID" value="NZ_FOGZ01000002.1"/>
</dbReference>
<keyword evidence="2" id="KW-1185">Reference proteome</keyword>
<dbReference type="AlphaFoldDB" id="A0A1H9Q692"/>
<evidence type="ECO:0000313" key="1">
    <source>
        <dbReference type="EMBL" id="SER55635.1"/>
    </source>
</evidence>
<accession>A0A1H9Q692</accession>
<dbReference type="STRING" id="64702.SAMN05443377_102139"/>
<reference evidence="2" key="1">
    <citation type="submission" date="2016-10" db="EMBL/GenBank/DDBJ databases">
        <authorList>
            <person name="Varghese N."/>
            <person name="Submissions S."/>
        </authorList>
    </citation>
    <scope>NUCLEOTIDE SEQUENCE [LARGE SCALE GENOMIC DNA]</scope>
    <source>
        <strain evidence="2">DSM 16859</strain>
    </source>
</reference>
<protein>
    <recommendedName>
        <fullName evidence="3">Flp pilus-assembly TadE/G-like</fullName>
    </recommendedName>
</protein>
<evidence type="ECO:0000313" key="2">
    <source>
        <dbReference type="Proteomes" id="UP000198815"/>
    </source>
</evidence>